<evidence type="ECO:0000313" key="2">
    <source>
        <dbReference type="EMBL" id="OBZ79791.1"/>
    </source>
</evidence>
<evidence type="ECO:0000256" key="1">
    <source>
        <dbReference type="SAM" id="MobiDB-lite"/>
    </source>
</evidence>
<proteinExistence type="predicted"/>
<name>A0A1C7MSC7_GRIFR</name>
<dbReference type="EMBL" id="LUGG01000001">
    <property type="protein sequence ID" value="OBZ79791.1"/>
    <property type="molecule type" value="Genomic_DNA"/>
</dbReference>
<organism evidence="2 3">
    <name type="scientific">Grifola frondosa</name>
    <name type="common">Maitake</name>
    <name type="synonym">Polyporus frondosus</name>
    <dbReference type="NCBI Taxonomy" id="5627"/>
    <lineage>
        <taxon>Eukaryota</taxon>
        <taxon>Fungi</taxon>
        <taxon>Dikarya</taxon>
        <taxon>Basidiomycota</taxon>
        <taxon>Agaricomycotina</taxon>
        <taxon>Agaricomycetes</taxon>
        <taxon>Polyporales</taxon>
        <taxon>Grifolaceae</taxon>
        <taxon>Grifola</taxon>
    </lineage>
</organism>
<sequence length="534" mass="58832">MSSTELLPQSHSVLLKSFSISNVAVDDIPEQAPLKPDDAMENKLPLDADTHKAIVELLGSVPALSRGIAASHNIAPLDNFLRSDSPIPEYPGRYSPPIFSRDRRPGHRTSFTSILTSTETKRPSGLNTMSDLPSFVPKVTVKEEEEDLDDQHLVIVNGWQAYEIPSSPLSAGTPSLGDCSSQVDELFLPSPPDSEPVLQSLMLAKMDEHEFARSEKIGGACTKRKLLSESASFGAFMSTMLPRPQARDNRVRIATSPKSHPSSPHTPITASMLGQPPSAIFGPNDVDHDRTQRACLDFDDDRLYSDDGKDLNAIVEQVCGERLGEDPTDIIMKEKLDEKDGMLMDVPHLHPPNVHPPNALFLPTCMLELLITQGPDATRVGNGDVIKVADTGFLRKIKGFMPLQIELTWRPFKFGPTKPTDEEVTNIADNPRDELANDIELNGEKVLLEVSRLLDETTALCIHSTDHSDNSPSARSWQADSSGMDLRGMVEFDSETHEMILTAEERRRLHGLPDVVQLQDEEMNSGCSDKENDP</sequence>
<dbReference type="Proteomes" id="UP000092993">
    <property type="component" value="Unassembled WGS sequence"/>
</dbReference>
<protein>
    <submittedName>
        <fullName evidence="2">Uncharacterized protein</fullName>
    </submittedName>
</protein>
<evidence type="ECO:0000313" key="3">
    <source>
        <dbReference type="Proteomes" id="UP000092993"/>
    </source>
</evidence>
<dbReference type="OrthoDB" id="2422840at2759"/>
<dbReference type="AlphaFoldDB" id="A0A1C7MSC7"/>
<comment type="caution">
    <text evidence="2">The sequence shown here is derived from an EMBL/GenBank/DDBJ whole genome shotgun (WGS) entry which is preliminary data.</text>
</comment>
<accession>A0A1C7MSC7</accession>
<feature type="region of interest" description="Disordered" evidence="1">
    <location>
        <begin position="510"/>
        <end position="534"/>
    </location>
</feature>
<gene>
    <name evidence="2" type="ORF">A0H81_01498</name>
</gene>
<reference evidence="2 3" key="1">
    <citation type="submission" date="2016-03" db="EMBL/GenBank/DDBJ databases">
        <title>Whole genome sequencing of Grifola frondosa 9006-11.</title>
        <authorList>
            <person name="Min B."/>
            <person name="Park H."/>
            <person name="Kim J.-G."/>
            <person name="Cho H."/>
            <person name="Oh Y.-L."/>
            <person name="Kong W.-S."/>
            <person name="Choi I.-G."/>
        </authorList>
    </citation>
    <scope>NUCLEOTIDE SEQUENCE [LARGE SCALE GENOMIC DNA]</scope>
    <source>
        <strain evidence="2 3">9006-11</strain>
    </source>
</reference>
<keyword evidence="3" id="KW-1185">Reference proteome</keyword>
<dbReference type="STRING" id="5627.A0A1C7MSC7"/>